<evidence type="ECO:0000313" key="2">
    <source>
        <dbReference type="EMBL" id="KAF8404318.1"/>
    </source>
</evidence>
<dbReference type="AlphaFoldDB" id="A0A834ZFT8"/>
<feature type="domain" description="D-isomer specific 2-hydroxyacid dehydrogenase catalytic" evidence="1">
    <location>
        <begin position="64"/>
        <end position="202"/>
    </location>
</feature>
<dbReference type="InterPro" id="IPR006139">
    <property type="entry name" value="D-isomer_2_OHA_DH_cat_dom"/>
</dbReference>
<evidence type="ECO:0000313" key="3">
    <source>
        <dbReference type="Proteomes" id="UP000655225"/>
    </source>
</evidence>
<accession>A0A834ZFT8</accession>
<dbReference type="GO" id="GO:0051287">
    <property type="term" value="F:NAD binding"/>
    <property type="evidence" value="ECO:0007669"/>
    <property type="project" value="InterPro"/>
</dbReference>
<name>A0A834ZFT8_TETSI</name>
<proteinExistence type="predicted"/>
<dbReference type="Gene3D" id="3.40.50.720">
    <property type="entry name" value="NAD(P)-binding Rossmann-like Domain"/>
    <property type="match status" value="1"/>
</dbReference>
<sequence>MLVRRLRIADFRKILEQSRSRITLISPCLSPNQDFSNKVKTMVDKSDNHITRVLFCGPQFHASHNYTREYLRSYPFIQVDDVPLDDVPDVIPNYHICVVKCRRLDSKVIASANQMKLIMQFGVGLEGVDIDAATRCGIKVARIPGNVSGSSASCAEMAIYLMLGLLRKQIEVEIPNPHFATAFIFLNNPIAVILIADPRRKTPPRLAKMLHAGASRGRIPATSKELFNYRLSSTIVAECNQTCFRSVEEKVSNVGGGADLLFP</sequence>
<dbReference type="OrthoDB" id="9991913at2759"/>
<dbReference type="SUPFAM" id="SSF52283">
    <property type="entry name" value="Formate/glycerate dehydrogenase catalytic domain-like"/>
    <property type="match status" value="1"/>
</dbReference>
<gene>
    <name evidence="2" type="ORF">HHK36_009201</name>
</gene>
<comment type="caution">
    <text evidence="2">The sequence shown here is derived from an EMBL/GenBank/DDBJ whole genome shotgun (WGS) entry which is preliminary data.</text>
</comment>
<protein>
    <recommendedName>
        <fullName evidence="1">D-isomer specific 2-hydroxyacid dehydrogenase catalytic domain-containing protein</fullName>
    </recommendedName>
</protein>
<dbReference type="PANTHER" id="PTHR42938">
    <property type="entry name" value="FORMATE DEHYDROGENASE 1"/>
    <property type="match status" value="1"/>
</dbReference>
<dbReference type="EMBL" id="JABCRI010000006">
    <property type="protein sequence ID" value="KAF8404318.1"/>
    <property type="molecule type" value="Genomic_DNA"/>
</dbReference>
<dbReference type="Proteomes" id="UP000655225">
    <property type="component" value="Unassembled WGS sequence"/>
</dbReference>
<keyword evidence="3" id="KW-1185">Reference proteome</keyword>
<reference evidence="2 3" key="1">
    <citation type="submission" date="2020-04" db="EMBL/GenBank/DDBJ databases">
        <title>Plant Genome Project.</title>
        <authorList>
            <person name="Zhang R.-G."/>
        </authorList>
    </citation>
    <scope>NUCLEOTIDE SEQUENCE [LARGE SCALE GENOMIC DNA]</scope>
    <source>
        <strain evidence="2">YNK0</strain>
        <tissue evidence="2">Leaf</tissue>
    </source>
</reference>
<dbReference type="Pfam" id="PF00389">
    <property type="entry name" value="2-Hacid_dh"/>
    <property type="match status" value="1"/>
</dbReference>
<organism evidence="2 3">
    <name type="scientific">Tetracentron sinense</name>
    <name type="common">Spur-leaf</name>
    <dbReference type="NCBI Taxonomy" id="13715"/>
    <lineage>
        <taxon>Eukaryota</taxon>
        <taxon>Viridiplantae</taxon>
        <taxon>Streptophyta</taxon>
        <taxon>Embryophyta</taxon>
        <taxon>Tracheophyta</taxon>
        <taxon>Spermatophyta</taxon>
        <taxon>Magnoliopsida</taxon>
        <taxon>Trochodendrales</taxon>
        <taxon>Trochodendraceae</taxon>
        <taxon>Tetracentron</taxon>
    </lineage>
</organism>
<dbReference type="GO" id="GO:0004617">
    <property type="term" value="F:phosphoglycerate dehydrogenase activity"/>
    <property type="evidence" value="ECO:0007669"/>
    <property type="project" value="TreeGrafter"/>
</dbReference>
<evidence type="ECO:0000259" key="1">
    <source>
        <dbReference type="Pfam" id="PF00389"/>
    </source>
</evidence>
<dbReference type="PANTHER" id="PTHR42938:SF25">
    <property type="entry name" value="D-ISOMER SPECIFIC 2-HYDROXYACID DEHYDROGENASE FAMILY PROTEIN"/>
    <property type="match status" value="1"/>
</dbReference>